<dbReference type="Pfam" id="PF20199">
    <property type="entry name" value="RepSA"/>
    <property type="match status" value="1"/>
</dbReference>
<feature type="non-terminal residue" evidence="1">
    <location>
        <position position="130"/>
    </location>
</feature>
<protein>
    <submittedName>
        <fullName evidence="1">Replication initiation protein</fullName>
    </submittedName>
</protein>
<dbReference type="InterPro" id="IPR046828">
    <property type="entry name" value="RepSA"/>
</dbReference>
<name>A0A7W3T8C3_9ACTN</name>
<comment type="caution">
    <text evidence="1">The sequence shown here is derived from an EMBL/GenBank/DDBJ whole genome shotgun (WGS) entry which is preliminary data.</text>
</comment>
<accession>A0A7W3T8C3</accession>
<sequence>MPETTIPAPVVLGDALRVASAPDFERWAEQIRRTGGCARPIHLSGSSTIRDAFTGEILHSYTTTAEPGGRLRVACGNRRASRCPACAWTYAGDTFHLIRAGLTGDDRRAVPASVATHPKAVSYRHLTLLT</sequence>
<gene>
    <name evidence="1" type="ORF">FOE67_25610</name>
</gene>
<organism evidence="1 2">
    <name type="scientific">Streptomyces calidiresistens</name>
    <dbReference type="NCBI Taxonomy" id="1485586"/>
    <lineage>
        <taxon>Bacteria</taxon>
        <taxon>Bacillati</taxon>
        <taxon>Actinomycetota</taxon>
        <taxon>Actinomycetes</taxon>
        <taxon>Kitasatosporales</taxon>
        <taxon>Streptomycetaceae</taxon>
        <taxon>Streptomyces</taxon>
    </lineage>
</organism>
<proteinExistence type="predicted"/>
<dbReference type="AlphaFoldDB" id="A0A7W3T8C3"/>
<keyword evidence="2" id="KW-1185">Reference proteome</keyword>
<evidence type="ECO:0000313" key="2">
    <source>
        <dbReference type="Proteomes" id="UP000530234"/>
    </source>
</evidence>
<evidence type="ECO:0000313" key="1">
    <source>
        <dbReference type="EMBL" id="MBB0232774.1"/>
    </source>
</evidence>
<dbReference type="Proteomes" id="UP000530234">
    <property type="component" value="Unassembled WGS sequence"/>
</dbReference>
<reference evidence="2" key="1">
    <citation type="submission" date="2019-10" db="EMBL/GenBank/DDBJ databases">
        <title>Streptomyces sp. nov., a novel actinobacterium isolated from alkaline environment.</title>
        <authorList>
            <person name="Golinska P."/>
        </authorList>
    </citation>
    <scope>NUCLEOTIDE SEQUENCE [LARGE SCALE GENOMIC DNA]</scope>
    <source>
        <strain evidence="2">DSM 42108</strain>
    </source>
</reference>
<dbReference type="EMBL" id="VKHS01001163">
    <property type="protein sequence ID" value="MBB0232774.1"/>
    <property type="molecule type" value="Genomic_DNA"/>
</dbReference>